<accession>A0A9P6IXL2</accession>
<dbReference type="EMBL" id="JAAAHY010001111">
    <property type="protein sequence ID" value="KAF9952542.1"/>
    <property type="molecule type" value="Genomic_DNA"/>
</dbReference>
<comment type="caution">
    <text evidence="2">The sequence shown here is derived from an EMBL/GenBank/DDBJ whole genome shotgun (WGS) entry which is preliminary data.</text>
</comment>
<feature type="compositionally biased region" description="Acidic residues" evidence="1">
    <location>
        <begin position="27"/>
        <end position="37"/>
    </location>
</feature>
<dbReference type="Proteomes" id="UP000738359">
    <property type="component" value="Unassembled WGS sequence"/>
</dbReference>
<feature type="region of interest" description="Disordered" evidence="1">
    <location>
        <begin position="1"/>
        <end position="90"/>
    </location>
</feature>
<keyword evidence="3" id="KW-1185">Reference proteome</keyword>
<evidence type="ECO:0000256" key="1">
    <source>
        <dbReference type="SAM" id="MobiDB-lite"/>
    </source>
</evidence>
<feature type="compositionally biased region" description="Basic and acidic residues" evidence="1">
    <location>
        <begin position="1"/>
        <end position="10"/>
    </location>
</feature>
<organism evidence="2 3">
    <name type="scientific">Mortierella alpina</name>
    <name type="common">Oleaginous fungus</name>
    <name type="synonym">Mortierella renispora</name>
    <dbReference type="NCBI Taxonomy" id="64518"/>
    <lineage>
        <taxon>Eukaryota</taxon>
        <taxon>Fungi</taxon>
        <taxon>Fungi incertae sedis</taxon>
        <taxon>Mucoromycota</taxon>
        <taxon>Mortierellomycotina</taxon>
        <taxon>Mortierellomycetes</taxon>
        <taxon>Mortierellales</taxon>
        <taxon>Mortierellaceae</taxon>
        <taxon>Mortierella</taxon>
    </lineage>
</organism>
<protein>
    <submittedName>
        <fullName evidence="2">Uncharacterized protein</fullName>
    </submittedName>
</protein>
<evidence type="ECO:0000313" key="2">
    <source>
        <dbReference type="EMBL" id="KAF9952542.1"/>
    </source>
</evidence>
<feature type="compositionally biased region" description="Basic and acidic residues" evidence="1">
    <location>
        <begin position="64"/>
        <end position="78"/>
    </location>
</feature>
<dbReference type="AlphaFoldDB" id="A0A9P6IXL2"/>
<evidence type="ECO:0000313" key="3">
    <source>
        <dbReference type="Proteomes" id="UP000738359"/>
    </source>
</evidence>
<name>A0A9P6IXL2_MORAP</name>
<feature type="compositionally biased region" description="Acidic residues" evidence="1">
    <location>
        <begin position="47"/>
        <end position="60"/>
    </location>
</feature>
<gene>
    <name evidence="2" type="ORF">BGZ70_000575</name>
</gene>
<proteinExistence type="predicted"/>
<sequence length="90" mass="10134">MVVSPKDKNDTLTSSGKGMDEPIPVVDTEEGLDDDEEYRPNPKVEEAMDEPLEYQEEETTGDLSKNKDLENPDEFKMVEEDEREIAGGGR</sequence>
<reference evidence="2" key="1">
    <citation type="journal article" date="2020" name="Fungal Divers.">
        <title>Resolving the Mortierellaceae phylogeny through synthesis of multi-gene phylogenetics and phylogenomics.</title>
        <authorList>
            <person name="Vandepol N."/>
            <person name="Liber J."/>
            <person name="Desiro A."/>
            <person name="Na H."/>
            <person name="Kennedy M."/>
            <person name="Barry K."/>
            <person name="Grigoriev I.V."/>
            <person name="Miller A.N."/>
            <person name="O'Donnell K."/>
            <person name="Stajich J.E."/>
            <person name="Bonito G."/>
        </authorList>
    </citation>
    <scope>NUCLEOTIDE SEQUENCE</scope>
    <source>
        <strain evidence="2">CK1249</strain>
    </source>
</reference>
<dbReference type="OrthoDB" id="2354221at2759"/>